<proteinExistence type="predicted"/>
<dbReference type="KEGG" id="axl:AXY_23040"/>
<dbReference type="EMBL" id="AP012050">
    <property type="protein sequence ID" value="BAM48436.1"/>
    <property type="molecule type" value="Genomic_DNA"/>
</dbReference>
<dbReference type="CDD" id="cd02440">
    <property type="entry name" value="AdoMet_MTases"/>
    <property type="match status" value="1"/>
</dbReference>
<dbReference type="AlphaFoldDB" id="K0J5U6"/>
<sequence length="191" mass="22926">MLQVKTDGLRESQQMQTAYNRYEATPYIALEQLIEHYKLRPEDHVVDFGCGKGRVSFFLHYHFDVPVTGIEMNDLTFDEALRNKELYKMKNTHLQAPIQFKFGLAEHYQIKPEDNVFYFFHPFSIKIFKKVVYNILDSVLEHSRTVDIVFYYPLPEFKDFLKNHTPFRLINKIKAYKKHGRYGKFLIYRLD</sequence>
<dbReference type="InterPro" id="IPR025714">
    <property type="entry name" value="Methyltranfer_dom"/>
</dbReference>
<reference evidence="2 3" key="1">
    <citation type="submission" date="2011-01" db="EMBL/GenBank/DDBJ databases">
        <title>Whole genome sequence of Amphibacillus xylinus NBRC 15112.</title>
        <authorList>
            <person name="Nakazawa H."/>
            <person name="Katano Y."/>
            <person name="Nakamura S."/>
            <person name="Sasagawa M."/>
            <person name="Fukada J."/>
            <person name="Arai T."/>
            <person name="Sasakura N."/>
            <person name="Mochizuki D."/>
            <person name="Hosoyama A."/>
            <person name="Harada K."/>
            <person name="Horikawa H."/>
            <person name="Kato Y."/>
            <person name="Harada T."/>
            <person name="Sasaki K."/>
            <person name="Sekiguchi M."/>
            <person name="Hodoyama M."/>
            <person name="Nishiko R."/>
            <person name="Narita H."/>
            <person name="Hanamaki A."/>
            <person name="Hata C."/>
            <person name="Konno Y."/>
            <person name="Niimura Y."/>
            <person name="Yamazaki S."/>
            <person name="Fujita N."/>
        </authorList>
    </citation>
    <scope>NUCLEOTIDE SEQUENCE [LARGE SCALE GENOMIC DNA]</scope>
    <source>
        <strain evidence="3">ATCC 51415 / DSM 6626 / JCM 7361 / LMG 17667 / NBRC 15112 / Ep01</strain>
    </source>
</reference>
<gene>
    <name evidence="2" type="ordered locus">AXY_23040</name>
</gene>
<dbReference type="Gene3D" id="3.40.50.150">
    <property type="entry name" value="Vaccinia Virus protein VP39"/>
    <property type="match status" value="1"/>
</dbReference>
<dbReference type="Pfam" id="PF13679">
    <property type="entry name" value="Methyltransf_32"/>
    <property type="match status" value="1"/>
</dbReference>
<dbReference type="InterPro" id="IPR029063">
    <property type="entry name" value="SAM-dependent_MTases_sf"/>
</dbReference>
<evidence type="ECO:0000259" key="1">
    <source>
        <dbReference type="Pfam" id="PF13679"/>
    </source>
</evidence>
<name>K0J5U6_AMPXN</name>
<accession>K0J5U6</accession>
<dbReference type="RefSeq" id="WP_015011015.1">
    <property type="nucleotide sequence ID" value="NC_018704.1"/>
</dbReference>
<evidence type="ECO:0000313" key="3">
    <source>
        <dbReference type="Proteomes" id="UP000006294"/>
    </source>
</evidence>
<dbReference type="eggNOG" id="COG2890">
    <property type="taxonomic scope" value="Bacteria"/>
</dbReference>
<protein>
    <recommendedName>
        <fullName evidence="1">Methyltransferase domain-containing protein</fullName>
    </recommendedName>
</protein>
<organism evidence="2 3">
    <name type="scientific">Amphibacillus xylanus (strain ATCC 51415 / DSM 6626 / JCM 7361 / LMG 17667 / NBRC 15112 / Ep01)</name>
    <dbReference type="NCBI Taxonomy" id="698758"/>
    <lineage>
        <taxon>Bacteria</taxon>
        <taxon>Bacillati</taxon>
        <taxon>Bacillota</taxon>
        <taxon>Bacilli</taxon>
        <taxon>Bacillales</taxon>
        <taxon>Bacillaceae</taxon>
        <taxon>Amphibacillus</taxon>
    </lineage>
</organism>
<dbReference type="STRING" id="698758.AXY_23040"/>
<keyword evidence="3" id="KW-1185">Reference proteome</keyword>
<dbReference type="SUPFAM" id="SSF53335">
    <property type="entry name" value="S-adenosyl-L-methionine-dependent methyltransferases"/>
    <property type="match status" value="1"/>
</dbReference>
<feature type="domain" description="Methyltransferase" evidence="1">
    <location>
        <begin position="31"/>
        <end position="92"/>
    </location>
</feature>
<dbReference type="Proteomes" id="UP000006294">
    <property type="component" value="Chromosome"/>
</dbReference>
<dbReference type="HOGENOM" id="CLU_1364841_0_0_9"/>
<evidence type="ECO:0000313" key="2">
    <source>
        <dbReference type="EMBL" id="BAM48436.1"/>
    </source>
</evidence>